<dbReference type="AlphaFoldDB" id="A0A3P6EDT2"/>
<reference evidence="1" key="1">
    <citation type="submission" date="2018-11" db="EMBL/GenBank/DDBJ databases">
        <authorList>
            <consortium name="Genoscope - CEA"/>
            <person name="William W."/>
        </authorList>
    </citation>
    <scope>NUCLEOTIDE SEQUENCE</scope>
</reference>
<sequence length="83" mass="9321">MSLSKKYILIAFAFTIFFAMSIVRCTDIVSGTTLKFIKYNMCYGPCDDKGVCEPYCHTKKGPIRGDFAGKRKGYLGLCCCDEH</sequence>
<name>A0A3P6EDT2_BRAOL</name>
<accession>A0A3P6EDT2</accession>
<evidence type="ECO:0000313" key="1">
    <source>
        <dbReference type="EMBL" id="VDD34601.1"/>
    </source>
</evidence>
<protein>
    <submittedName>
        <fullName evidence="1">Uncharacterized protein</fullName>
    </submittedName>
</protein>
<organism evidence="1">
    <name type="scientific">Brassica oleracea</name>
    <name type="common">Wild cabbage</name>
    <dbReference type="NCBI Taxonomy" id="3712"/>
    <lineage>
        <taxon>Eukaryota</taxon>
        <taxon>Viridiplantae</taxon>
        <taxon>Streptophyta</taxon>
        <taxon>Embryophyta</taxon>
        <taxon>Tracheophyta</taxon>
        <taxon>Spermatophyta</taxon>
        <taxon>Magnoliopsida</taxon>
        <taxon>eudicotyledons</taxon>
        <taxon>Gunneridae</taxon>
        <taxon>Pentapetalae</taxon>
        <taxon>rosids</taxon>
        <taxon>malvids</taxon>
        <taxon>Brassicales</taxon>
        <taxon>Brassicaceae</taxon>
        <taxon>Brassiceae</taxon>
        <taxon>Brassica</taxon>
    </lineage>
</organism>
<proteinExistence type="predicted"/>
<gene>
    <name evidence="1" type="ORF">BOLC9T59924H</name>
</gene>
<dbReference type="EMBL" id="LR031875">
    <property type="protein sequence ID" value="VDD34601.1"/>
    <property type="molecule type" value="Genomic_DNA"/>
</dbReference>